<accession>X1HUD7</accession>
<evidence type="ECO:0000313" key="1">
    <source>
        <dbReference type="EMBL" id="GAH73062.1"/>
    </source>
</evidence>
<dbReference type="AlphaFoldDB" id="X1HUD7"/>
<gene>
    <name evidence="1" type="ORF">S03H2_43764</name>
</gene>
<dbReference type="EMBL" id="BARU01027333">
    <property type="protein sequence ID" value="GAH73062.1"/>
    <property type="molecule type" value="Genomic_DNA"/>
</dbReference>
<name>X1HUD7_9ZZZZ</name>
<feature type="non-terminal residue" evidence="1">
    <location>
        <position position="1"/>
    </location>
</feature>
<sequence>LRQKYKNQIKQLYISSSHYSYEFARIDKES</sequence>
<reference evidence="1" key="1">
    <citation type="journal article" date="2014" name="Front. Microbiol.">
        <title>High frequency of phylogenetically diverse reductive dehalogenase-homologous genes in deep subseafloor sedimentary metagenomes.</title>
        <authorList>
            <person name="Kawai M."/>
            <person name="Futagami T."/>
            <person name="Toyoda A."/>
            <person name="Takaki Y."/>
            <person name="Nishi S."/>
            <person name="Hori S."/>
            <person name="Arai W."/>
            <person name="Tsubouchi T."/>
            <person name="Morono Y."/>
            <person name="Uchiyama I."/>
            <person name="Ito T."/>
            <person name="Fujiyama A."/>
            <person name="Inagaki F."/>
            <person name="Takami H."/>
        </authorList>
    </citation>
    <scope>NUCLEOTIDE SEQUENCE</scope>
    <source>
        <strain evidence="1">Expedition CK06-06</strain>
    </source>
</reference>
<proteinExistence type="predicted"/>
<comment type="caution">
    <text evidence="1">The sequence shown here is derived from an EMBL/GenBank/DDBJ whole genome shotgun (WGS) entry which is preliminary data.</text>
</comment>
<organism evidence="1">
    <name type="scientific">marine sediment metagenome</name>
    <dbReference type="NCBI Taxonomy" id="412755"/>
    <lineage>
        <taxon>unclassified sequences</taxon>
        <taxon>metagenomes</taxon>
        <taxon>ecological metagenomes</taxon>
    </lineage>
</organism>
<protein>
    <submittedName>
        <fullName evidence="1">Uncharacterized protein</fullName>
    </submittedName>
</protein>